<dbReference type="InterPro" id="IPR020846">
    <property type="entry name" value="MFS_dom"/>
</dbReference>
<keyword evidence="3" id="KW-1003">Cell membrane</keyword>
<accession>A0ABP8ANB2</accession>
<reference evidence="10" key="1">
    <citation type="journal article" date="2019" name="Int. J. Syst. Evol. Microbiol.">
        <title>The Global Catalogue of Microorganisms (GCM) 10K type strain sequencing project: providing services to taxonomists for standard genome sequencing and annotation.</title>
        <authorList>
            <consortium name="The Broad Institute Genomics Platform"/>
            <consortium name="The Broad Institute Genome Sequencing Center for Infectious Disease"/>
            <person name="Wu L."/>
            <person name="Ma J."/>
        </authorList>
    </citation>
    <scope>NUCLEOTIDE SEQUENCE [LARGE SCALE GENOMIC DNA]</scope>
    <source>
        <strain evidence="10">JCM 17593</strain>
    </source>
</reference>
<dbReference type="PANTHER" id="PTHR23517">
    <property type="entry name" value="RESISTANCE PROTEIN MDTM, PUTATIVE-RELATED-RELATED"/>
    <property type="match status" value="1"/>
</dbReference>
<feature type="transmembrane region" description="Helical" evidence="7">
    <location>
        <begin position="291"/>
        <end position="311"/>
    </location>
</feature>
<evidence type="ECO:0000256" key="6">
    <source>
        <dbReference type="ARBA" id="ARBA00023136"/>
    </source>
</evidence>
<dbReference type="InterPro" id="IPR036259">
    <property type="entry name" value="MFS_trans_sf"/>
</dbReference>
<feature type="transmembrane region" description="Helical" evidence="7">
    <location>
        <begin position="112"/>
        <end position="135"/>
    </location>
</feature>
<evidence type="ECO:0000256" key="4">
    <source>
        <dbReference type="ARBA" id="ARBA00022692"/>
    </source>
</evidence>
<evidence type="ECO:0000256" key="2">
    <source>
        <dbReference type="ARBA" id="ARBA00022448"/>
    </source>
</evidence>
<feature type="transmembrane region" description="Helical" evidence="7">
    <location>
        <begin position="317"/>
        <end position="341"/>
    </location>
</feature>
<evidence type="ECO:0000256" key="1">
    <source>
        <dbReference type="ARBA" id="ARBA00004651"/>
    </source>
</evidence>
<keyword evidence="5 7" id="KW-1133">Transmembrane helix</keyword>
<dbReference type="Pfam" id="PF07690">
    <property type="entry name" value="MFS_1"/>
    <property type="match status" value="1"/>
</dbReference>
<evidence type="ECO:0000256" key="7">
    <source>
        <dbReference type="SAM" id="Phobius"/>
    </source>
</evidence>
<dbReference type="InterPro" id="IPR050171">
    <property type="entry name" value="MFS_Transporters"/>
</dbReference>
<feature type="transmembrane region" description="Helical" evidence="7">
    <location>
        <begin position="182"/>
        <end position="206"/>
    </location>
</feature>
<protein>
    <submittedName>
        <fullName evidence="9">MFS transporter</fullName>
    </submittedName>
</protein>
<keyword evidence="2" id="KW-0813">Transport</keyword>
<dbReference type="EMBL" id="BAABBX010000007">
    <property type="protein sequence ID" value="GAA4186553.1"/>
    <property type="molecule type" value="Genomic_DNA"/>
</dbReference>
<feature type="transmembrane region" description="Helical" evidence="7">
    <location>
        <begin position="353"/>
        <end position="375"/>
    </location>
</feature>
<evidence type="ECO:0000259" key="8">
    <source>
        <dbReference type="PROSITE" id="PS50850"/>
    </source>
</evidence>
<dbReference type="PROSITE" id="PS50850">
    <property type="entry name" value="MFS"/>
    <property type="match status" value="1"/>
</dbReference>
<keyword evidence="10" id="KW-1185">Reference proteome</keyword>
<feature type="transmembrane region" description="Helical" evidence="7">
    <location>
        <begin position="265"/>
        <end position="284"/>
    </location>
</feature>
<comment type="caution">
    <text evidence="9">The sequence shown here is derived from an EMBL/GenBank/DDBJ whole genome shotgun (WGS) entry which is preliminary data.</text>
</comment>
<dbReference type="SUPFAM" id="SSF103473">
    <property type="entry name" value="MFS general substrate transporter"/>
    <property type="match status" value="1"/>
</dbReference>
<proteinExistence type="predicted"/>
<dbReference type="PANTHER" id="PTHR23517:SF13">
    <property type="entry name" value="MAJOR FACILITATOR SUPERFAMILY MFS_1"/>
    <property type="match status" value="1"/>
</dbReference>
<feature type="domain" description="Major facilitator superfamily (MFS) profile" evidence="8">
    <location>
        <begin position="1"/>
        <end position="391"/>
    </location>
</feature>
<keyword evidence="4 7" id="KW-0812">Transmembrane</keyword>
<dbReference type="Gene3D" id="1.20.1250.20">
    <property type="entry name" value="MFS general substrate transporter like domains"/>
    <property type="match status" value="1"/>
</dbReference>
<evidence type="ECO:0000256" key="5">
    <source>
        <dbReference type="ARBA" id="ARBA00022989"/>
    </source>
</evidence>
<organism evidence="9 10">
    <name type="scientific">Gryllotalpicola kribbensis</name>
    <dbReference type="NCBI Taxonomy" id="993084"/>
    <lineage>
        <taxon>Bacteria</taxon>
        <taxon>Bacillati</taxon>
        <taxon>Actinomycetota</taxon>
        <taxon>Actinomycetes</taxon>
        <taxon>Micrococcales</taxon>
        <taxon>Microbacteriaceae</taxon>
        <taxon>Gryllotalpicola</taxon>
    </lineage>
</organism>
<name>A0ABP8ANB2_9MICO</name>
<feature type="transmembrane region" description="Helical" evidence="7">
    <location>
        <begin position="54"/>
        <end position="77"/>
    </location>
</feature>
<evidence type="ECO:0000313" key="9">
    <source>
        <dbReference type="EMBL" id="GAA4186553.1"/>
    </source>
</evidence>
<feature type="transmembrane region" description="Helical" evidence="7">
    <location>
        <begin position="24"/>
        <end position="48"/>
    </location>
</feature>
<dbReference type="Proteomes" id="UP001500213">
    <property type="component" value="Unassembled WGS sequence"/>
</dbReference>
<feature type="transmembrane region" description="Helical" evidence="7">
    <location>
        <begin position="147"/>
        <end position="170"/>
    </location>
</feature>
<feature type="transmembrane region" description="Helical" evidence="7">
    <location>
        <begin position="89"/>
        <end position="106"/>
    </location>
</feature>
<gene>
    <name evidence="9" type="ORF">GCM10022288_10310</name>
</gene>
<feature type="transmembrane region" description="Helical" evidence="7">
    <location>
        <begin position="227"/>
        <end position="245"/>
    </location>
</feature>
<sequence>MDCVTVSAPSLQHRGASRHHARGFWLIAYVFAITLAAAGAPTPLYVLYQQEQGFGSFVLTIIFAAYAVGVALSLYLAGHLSDKLGRRRILAPAVLLNVLALLIFLSTHDLGWVLVARFIAGLGIGMLTATATAHLSELHRTARPDAASTLATAVGTIANLLGIGLGPLIAGSIADSLPDPLFTPYMVFAFLTVVALLGLVLVPETVDAIEWRYRPQKIAVPDEARSAFWAAGAVSFVGFAVFGFFNSLAPSFLVTNLHENSRSASGLLAFLVFGTGALAQALTVRWKSARLYSVGLSVMPVGITLVVAAILTSSLWLILGAGTIVGIGAGLACRGAITAVIEAAPPAARAEALAGLFLISYLGMAGPVVLLGLLLQFAPTGPSAVALGLSV</sequence>
<evidence type="ECO:0000313" key="10">
    <source>
        <dbReference type="Proteomes" id="UP001500213"/>
    </source>
</evidence>
<evidence type="ECO:0000256" key="3">
    <source>
        <dbReference type="ARBA" id="ARBA00022475"/>
    </source>
</evidence>
<keyword evidence="6 7" id="KW-0472">Membrane</keyword>
<comment type="subcellular location">
    <subcellularLocation>
        <location evidence="1">Cell membrane</location>
        <topology evidence="1">Multi-pass membrane protein</topology>
    </subcellularLocation>
</comment>
<dbReference type="InterPro" id="IPR011701">
    <property type="entry name" value="MFS"/>
</dbReference>